<dbReference type="Proteomes" id="UP000000600">
    <property type="component" value="Unassembled WGS sequence"/>
</dbReference>
<name>A0CZT6_PARTE</name>
<dbReference type="EMBL" id="CT868230">
    <property type="protein sequence ID" value="CAK76303.1"/>
    <property type="molecule type" value="Genomic_DNA"/>
</dbReference>
<proteinExistence type="predicted"/>
<dbReference type="OrthoDB" id="313278at2759"/>
<dbReference type="PANTHER" id="PTHR47219:SF9">
    <property type="entry name" value="GTPASE ACTIVATING PROTEIN AND CENTROSOME-ASSOCIATED, ISOFORM B"/>
    <property type="match status" value="1"/>
</dbReference>
<dbReference type="KEGG" id="ptm:GSPATT00011876001"/>
<feature type="compositionally biased region" description="Polar residues" evidence="1">
    <location>
        <begin position="1"/>
        <end position="12"/>
    </location>
</feature>
<reference evidence="3 4" key="1">
    <citation type="journal article" date="2006" name="Nature">
        <title>Global trends of whole-genome duplications revealed by the ciliate Paramecium tetraurelia.</title>
        <authorList>
            <consortium name="Genoscope"/>
            <person name="Aury J.-M."/>
            <person name="Jaillon O."/>
            <person name="Duret L."/>
            <person name="Noel B."/>
            <person name="Jubin C."/>
            <person name="Porcel B.M."/>
            <person name="Segurens B."/>
            <person name="Daubin V."/>
            <person name="Anthouard V."/>
            <person name="Aiach N."/>
            <person name="Arnaiz O."/>
            <person name="Billaut A."/>
            <person name="Beisson J."/>
            <person name="Blanc I."/>
            <person name="Bouhouche K."/>
            <person name="Camara F."/>
            <person name="Duharcourt S."/>
            <person name="Guigo R."/>
            <person name="Gogendeau D."/>
            <person name="Katinka M."/>
            <person name="Keller A.-M."/>
            <person name="Kissmehl R."/>
            <person name="Klotz C."/>
            <person name="Koll F."/>
            <person name="Le Moue A."/>
            <person name="Lepere C."/>
            <person name="Malinsky S."/>
            <person name="Nowacki M."/>
            <person name="Nowak J.K."/>
            <person name="Plattner H."/>
            <person name="Poulain J."/>
            <person name="Ruiz F."/>
            <person name="Serrano V."/>
            <person name="Zagulski M."/>
            <person name="Dessen P."/>
            <person name="Betermier M."/>
            <person name="Weissenbach J."/>
            <person name="Scarpelli C."/>
            <person name="Schachter V."/>
            <person name="Sperling L."/>
            <person name="Meyer E."/>
            <person name="Cohen J."/>
            <person name="Wincker P."/>
        </authorList>
    </citation>
    <scope>NUCLEOTIDE SEQUENCE [LARGE SCALE GENOMIC DNA]</scope>
    <source>
        <strain evidence="3 4">Stock d4-2</strain>
    </source>
</reference>
<evidence type="ECO:0000256" key="1">
    <source>
        <dbReference type="SAM" id="MobiDB-lite"/>
    </source>
</evidence>
<dbReference type="GO" id="GO:0005096">
    <property type="term" value="F:GTPase activator activity"/>
    <property type="evidence" value="ECO:0000318"/>
    <property type="project" value="GO_Central"/>
</dbReference>
<dbReference type="STRING" id="5888.A0CZT6"/>
<dbReference type="GeneID" id="5029485"/>
<dbReference type="InterPro" id="IPR050302">
    <property type="entry name" value="Rab_GAP_TBC_domain"/>
</dbReference>
<accession>A0CZT6</accession>
<dbReference type="Gene3D" id="1.10.472.80">
    <property type="entry name" value="Ypt/Rab-GAP domain of gyp1p, domain 3"/>
    <property type="match status" value="1"/>
</dbReference>
<dbReference type="OMA" id="QEMHMKF"/>
<evidence type="ECO:0000313" key="3">
    <source>
        <dbReference type="EMBL" id="CAK76303.1"/>
    </source>
</evidence>
<dbReference type="Pfam" id="PF00566">
    <property type="entry name" value="RabGAP-TBC"/>
    <property type="match status" value="1"/>
</dbReference>
<gene>
    <name evidence="3" type="ORF">GSPATT00011876001</name>
</gene>
<evidence type="ECO:0000259" key="2">
    <source>
        <dbReference type="PROSITE" id="PS50086"/>
    </source>
</evidence>
<dbReference type="PANTHER" id="PTHR47219">
    <property type="entry name" value="RAB GTPASE-ACTIVATING PROTEIN 1-LIKE"/>
    <property type="match status" value="1"/>
</dbReference>
<dbReference type="Gene3D" id="1.10.8.270">
    <property type="entry name" value="putative rabgap domain of human tbc1 domain family member 14 like domains"/>
    <property type="match status" value="1"/>
</dbReference>
<feature type="domain" description="Rab-GAP TBC" evidence="2">
    <location>
        <begin position="123"/>
        <end position="303"/>
    </location>
</feature>
<dbReference type="InterPro" id="IPR000195">
    <property type="entry name" value="Rab-GAP-TBC_dom"/>
</dbReference>
<feature type="region of interest" description="Disordered" evidence="1">
    <location>
        <begin position="1"/>
        <end position="28"/>
    </location>
</feature>
<dbReference type="SMART" id="SM00164">
    <property type="entry name" value="TBC"/>
    <property type="match status" value="1"/>
</dbReference>
<organism evidence="3 4">
    <name type="scientific">Paramecium tetraurelia</name>
    <dbReference type="NCBI Taxonomy" id="5888"/>
    <lineage>
        <taxon>Eukaryota</taxon>
        <taxon>Sar</taxon>
        <taxon>Alveolata</taxon>
        <taxon>Ciliophora</taxon>
        <taxon>Intramacronucleata</taxon>
        <taxon>Oligohymenophorea</taxon>
        <taxon>Peniculida</taxon>
        <taxon>Parameciidae</taxon>
        <taxon>Paramecium</taxon>
    </lineage>
</organism>
<evidence type="ECO:0000313" key="4">
    <source>
        <dbReference type="Proteomes" id="UP000000600"/>
    </source>
</evidence>
<keyword evidence="4" id="KW-1185">Reference proteome</keyword>
<dbReference type="InParanoid" id="A0CZT6"/>
<dbReference type="AlphaFoldDB" id="A0CZT6"/>
<dbReference type="PROSITE" id="PS50086">
    <property type="entry name" value="TBC_RABGAP"/>
    <property type="match status" value="1"/>
</dbReference>
<dbReference type="HOGENOM" id="CLU_740721_0_0_1"/>
<dbReference type="InterPro" id="IPR035969">
    <property type="entry name" value="Rab-GAP_TBC_sf"/>
</dbReference>
<dbReference type="eggNOG" id="KOG2058">
    <property type="taxonomic scope" value="Eukaryota"/>
</dbReference>
<sequence>MSQQFQGRSSHGQLERKFEPAVENPKPTQQIRDIHVTGVNRDSSKTIHYPKQPKVIHLSFIQQIQIIKVPQRCGSNQTVCSVQGFSTLTYDDIRPKEKEESVINKIMRLFTREVDPCKCLPYQNNTCIKAKEWLGNYDADKLKTKYSNLLESKCEPKIIKQINLDVERTHPLKNYPQKLQDLQQVLIAYSKYNKIVGYMQGMNFVAAGLIYHADNYVAFELLRKLIDLLQMNDLYSPMSPGLSKHIQLIDYLILTKMPDLYSHFCINGVKVDMFCASWLFSLFGMMIPIQKQVKLFDCIFRYGWTYIYQLIIGFLLYHQEILMSEDMTGIICILSQQNYRIDDNDLEVDWDELLVSFLINVKISKTFIQEMHMKFDSKIQTFKL</sequence>
<protein>
    <recommendedName>
        <fullName evidence="2">Rab-GAP TBC domain-containing protein</fullName>
    </recommendedName>
</protein>
<dbReference type="SUPFAM" id="SSF47923">
    <property type="entry name" value="Ypt/Rab-GAP domain of gyp1p"/>
    <property type="match status" value="2"/>
</dbReference>
<dbReference type="RefSeq" id="XP_001443700.1">
    <property type="nucleotide sequence ID" value="XM_001443663.1"/>
</dbReference>